<feature type="domain" description="Calcineurin-like phosphoesterase" evidence="1">
    <location>
        <begin position="45"/>
        <end position="201"/>
    </location>
</feature>
<evidence type="ECO:0000259" key="1">
    <source>
        <dbReference type="Pfam" id="PF00149"/>
    </source>
</evidence>
<evidence type="ECO:0000313" key="3">
    <source>
        <dbReference type="Proteomes" id="UP000287756"/>
    </source>
</evidence>
<reference evidence="2 3" key="1">
    <citation type="submission" date="2018-01" db="EMBL/GenBank/DDBJ databases">
        <title>The whole genome sequencing and assembly of Halobacillus litoralis ERB031 strain.</title>
        <authorList>
            <person name="Lee S.-J."/>
            <person name="Park M.-K."/>
            <person name="Kim J.-Y."/>
            <person name="Lee Y.-J."/>
            <person name="Yi H."/>
            <person name="Bahn Y.-S."/>
            <person name="Kim J.F."/>
            <person name="Lee D.-W."/>
        </authorList>
    </citation>
    <scope>NUCLEOTIDE SEQUENCE [LARGE SCALE GENOMIC DNA]</scope>
    <source>
        <strain evidence="2 3">ERB 031</strain>
    </source>
</reference>
<organism evidence="2 3">
    <name type="scientific">Halobacillus litoralis</name>
    <dbReference type="NCBI Taxonomy" id="45668"/>
    <lineage>
        <taxon>Bacteria</taxon>
        <taxon>Bacillati</taxon>
        <taxon>Bacillota</taxon>
        <taxon>Bacilli</taxon>
        <taxon>Bacillales</taxon>
        <taxon>Bacillaceae</taxon>
        <taxon>Halobacillus</taxon>
    </lineage>
</organism>
<proteinExistence type="predicted"/>
<dbReference type="InterPro" id="IPR029052">
    <property type="entry name" value="Metallo-depent_PP-like"/>
</dbReference>
<dbReference type="InterPro" id="IPR004843">
    <property type="entry name" value="Calcineurin-like_PHP"/>
</dbReference>
<dbReference type="Gene3D" id="3.60.21.10">
    <property type="match status" value="1"/>
</dbReference>
<dbReference type="PANTHER" id="PTHR31302">
    <property type="entry name" value="TRANSMEMBRANE PROTEIN WITH METALLOPHOSPHOESTERASE DOMAIN-RELATED"/>
    <property type="match status" value="1"/>
</dbReference>
<dbReference type="KEGG" id="hli:HLI_00330"/>
<dbReference type="OrthoDB" id="9780884at2"/>
<dbReference type="PANTHER" id="PTHR31302:SF32">
    <property type="entry name" value="PHOSPHOESTERASE"/>
    <property type="match status" value="1"/>
</dbReference>
<sequence>MLWVLFLLLVAGISLILFMWFSAHHDHLDVREITDASLGEIDELRLFFISDIHKRKLREETLSKVGMVDVVIIGGDLVDKRTSSERLEKNLTLLKRWKAPVYFIPGNNDHEFETGALLEVLQEHGILPLSNVDETVEVSQGKNIVLSGLDPYFLQPRRNASYINDLDGYQVLCVHDPYVFARMNKEDQDRFNLVLSGHTHGGQIRIFGMGPYERGGWSRNGARTILVSEGYGTSLFSLRLGTKAECHVIHVKSGKK</sequence>
<dbReference type="GO" id="GO:0016020">
    <property type="term" value="C:membrane"/>
    <property type="evidence" value="ECO:0007669"/>
    <property type="project" value="GOC"/>
</dbReference>
<dbReference type="EMBL" id="CP026118">
    <property type="protein sequence ID" value="QAS50752.1"/>
    <property type="molecule type" value="Genomic_DNA"/>
</dbReference>
<dbReference type="Pfam" id="PF00149">
    <property type="entry name" value="Metallophos"/>
    <property type="match status" value="1"/>
</dbReference>
<name>A0A410M7D3_9BACI</name>
<dbReference type="GO" id="GO:0008758">
    <property type="term" value="F:UDP-2,3-diacylglucosamine hydrolase activity"/>
    <property type="evidence" value="ECO:0007669"/>
    <property type="project" value="TreeGrafter"/>
</dbReference>
<dbReference type="Proteomes" id="UP000287756">
    <property type="component" value="Chromosome"/>
</dbReference>
<evidence type="ECO:0000313" key="2">
    <source>
        <dbReference type="EMBL" id="QAS50752.1"/>
    </source>
</evidence>
<dbReference type="GO" id="GO:0009245">
    <property type="term" value="P:lipid A biosynthetic process"/>
    <property type="evidence" value="ECO:0007669"/>
    <property type="project" value="TreeGrafter"/>
</dbReference>
<gene>
    <name evidence="2" type="ORF">HLI_00330</name>
</gene>
<accession>A0A410M7D3</accession>
<dbReference type="AlphaFoldDB" id="A0A410M7D3"/>
<protein>
    <submittedName>
        <fullName evidence="2">Metallophosphoesterase</fullName>
    </submittedName>
</protein>
<dbReference type="SUPFAM" id="SSF56300">
    <property type="entry name" value="Metallo-dependent phosphatases"/>
    <property type="match status" value="1"/>
</dbReference>
<dbReference type="RefSeq" id="WP_128522516.1">
    <property type="nucleotide sequence ID" value="NZ_CP026118.1"/>
</dbReference>
<dbReference type="InterPro" id="IPR051158">
    <property type="entry name" value="Metallophosphoesterase_sf"/>
</dbReference>